<gene>
    <name evidence="7" type="ORF">SAMN04488010_0792</name>
</gene>
<dbReference type="PANTHER" id="PTHR30250:SF11">
    <property type="entry name" value="O-ANTIGEN TRANSPORTER-RELATED"/>
    <property type="match status" value="1"/>
</dbReference>
<feature type="transmembrane region" description="Helical" evidence="6">
    <location>
        <begin position="118"/>
        <end position="138"/>
    </location>
</feature>
<feature type="transmembrane region" description="Helical" evidence="6">
    <location>
        <begin position="80"/>
        <end position="106"/>
    </location>
</feature>
<dbReference type="InterPro" id="IPR002797">
    <property type="entry name" value="Polysacc_synth"/>
</dbReference>
<dbReference type="Proteomes" id="UP000199462">
    <property type="component" value="Unassembled WGS sequence"/>
</dbReference>
<dbReference type="PANTHER" id="PTHR30250">
    <property type="entry name" value="PST FAMILY PREDICTED COLANIC ACID TRANSPORTER"/>
    <property type="match status" value="1"/>
</dbReference>
<dbReference type="STRING" id="440514.SAMN04488010_0792"/>
<feature type="transmembrane region" description="Helical" evidence="6">
    <location>
        <begin position="252"/>
        <end position="275"/>
    </location>
</feature>
<evidence type="ECO:0000256" key="4">
    <source>
        <dbReference type="ARBA" id="ARBA00022989"/>
    </source>
</evidence>
<dbReference type="GO" id="GO:0005886">
    <property type="term" value="C:plasma membrane"/>
    <property type="evidence" value="ECO:0007669"/>
    <property type="project" value="UniProtKB-SubCell"/>
</dbReference>
<feature type="transmembrane region" description="Helical" evidence="6">
    <location>
        <begin position="328"/>
        <end position="346"/>
    </location>
</feature>
<proteinExistence type="predicted"/>
<dbReference type="InterPro" id="IPR050833">
    <property type="entry name" value="Poly_Biosynth_Transport"/>
</dbReference>
<evidence type="ECO:0000256" key="6">
    <source>
        <dbReference type="SAM" id="Phobius"/>
    </source>
</evidence>
<evidence type="ECO:0000313" key="8">
    <source>
        <dbReference type="Proteomes" id="UP000199462"/>
    </source>
</evidence>
<keyword evidence="5 6" id="KW-0472">Membrane</keyword>
<keyword evidence="3 6" id="KW-0812">Transmembrane</keyword>
<dbReference type="RefSeq" id="WP_091901589.1">
    <property type="nucleotide sequence ID" value="NZ_FOYX01000001.1"/>
</dbReference>
<keyword evidence="4 6" id="KW-1133">Transmembrane helix</keyword>
<feature type="transmembrane region" description="Helical" evidence="6">
    <location>
        <begin position="47"/>
        <end position="68"/>
    </location>
</feature>
<feature type="transmembrane region" description="Helical" evidence="6">
    <location>
        <begin position="150"/>
        <end position="171"/>
    </location>
</feature>
<evidence type="ECO:0000256" key="1">
    <source>
        <dbReference type="ARBA" id="ARBA00004651"/>
    </source>
</evidence>
<keyword evidence="8" id="KW-1185">Reference proteome</keyword>
<evidence type="ECO:0000256" key="3">
    <source>
        <dbReference type="ARBA" id="ARBA00022692"/>
    </source>
</evidence>
<evidence type="ECO:0000256" key="5">
    <source>
        <dbReference type="ARBA" id="ARBA00023136"/>
    </source>
</evidence>
<accession>A0A1I6HUL2</accession>
<evidence type="ECO:0000256" key="2">
    <source>
        <dbReference type="ARBA" id="ARBA00022475"/>
    </source>
</evidence>
<dbReference type="AlphaFoldDB" id="A0A1I6HUL2"/>
<name>A0A1I6HUL2_9FLAO</name>
<keyword evidence="2" id="KW-1003">Cell membrane</keyword>
<feature type="transmembrane region" description="Helical" evidence="6">
    <location>
        <begin position="12"/>
        <end position="35"/>
    </location>
</feature>
<sequence length="414" mass="47905">MNFKKKSLFLNFSGYTIINLLNSLTPFIILPILTWNLSSNDIGVIDLFTTSTFFLTPIIGLCIIQSISKLYFTIENRKKYISVVFTCILILGVGSTLLSILGTYTFNIFDLNTDKKQLVILIVFYVFLNLIIEGFLILKRNEENLKQFAIIRLSKAGLDIILSIIFLSLYNNYNVRIFSLFSSSFLSALFIGYLLLKDKSITFLVDKKLLNKILIYSSPLILHTFFNNILNYADRYFINDYLGTAQLGKYSVIYQLCMVMSLLITSFSMAWTPYFMKNMAIDKKGFMIIFNKTFKYYSLSILIFGIIIYFIMPLIYKFYVGEDYKVENTIYLALLSGYFFQGLYRFKVNQLFFEEKTGWIASLSFISALINIILNFYLIPKWGLFGAAFATLVSYIVLYTILELLLSKILNDDL</sequence>
<feature type="transmembrane region" description="Helical" evidence="6">
    <location>
        <begin position="296"/>
        <end position="316"/>
    </location>
</feature>
<organism evidence="7 8">
    <name type="scientific">Maribacter stanieri</name>
    <dbReference type="NCBI Taxonomy" id="440514"/>
    <lineage>
        <taxon>Bacteria</taxon>
        <taxon>Pseudomonadati</taxon>
        <taxon>Bacteroidota</taxon>
        <taxon>Flavobacteriia</taxon>
        <taxon>Flavobacteriales</taxon>
        <taxon>Flavobacteriaceae</taxon>
        <taxon>Maribacter</taxon>
    </lineage>
</organism>
<feature type="transmembrane region" description="Helical" evidence="6">
    <location>
        <begin position="358"/>
        <end position="378"/>
    </location>
</feature>
<feature type="transmembrane region" description="Helical" evidence="6">
    <location>
        <begin position="177"/>
        <end position="197"/>
    </location>
</feature>
<dbReference type="EMBL" id="FOYX01000001">
    <property type="protein sequence ID" value="SFR58134.1"/>
    <property type="molecule type" value="Genomic_DNA"/>
</dbReference>
<evidence type="ECO:0000313" key="7">
    <source>
        <dbReference type="EMBL" id="SFR58134.1"/>
    </source>
</evidence>
<feature type="transmembrane region" description="Helical" evidence="6">
    <location>
        <begin position="384"/>
        <end position="406"/>
    </location>
</feature>
<protein>
    <submittedName>
        <fullName evidence="7">Membrane protein involved in the export of O-antigen and teichoic acid</fullName>
    </submittedName>
</protein>
<reference evidence="8" key="1">
    <citation type="submission" date="2016-10" db="EMBL/GenBank/DDBJ databases">
        <authorList>
            <person name="Varghese N."/>
            <person name="Submissions S."/>
        </authorList>
    </citation>
    <scope>NUCLEOTIDE SEQUENCE [LARGE SCALE GENOMIC DNA]</scope>
    <source>
        <strain evidence="8">DSM 19891</strain>
    </source>
</reference>
<dbReference type="Pfam" id="PF01943">
    <property type="entry name" value="Polysacc_synt"/>
    <property type="match status" value="1"/>
</dbReference>
<feature type="transmembrane region" description="Helical" evidence="6">
    <location>
        <begin position="209"/>
        <end position="232"/>
    </location>
</feature>
<comment type="subcellular location">
    <subcellularLocation>
        <location evidence="1">Cell membrane</location>
        <topology evidence="1">Multi-pass membrane protein</topology>
    </subcellularLocation>
</comment>